<name>A0ABU2ZXH3_9GAMM</name>
<evidence type="ECO:0000313" key="5">
    <source>
        <dbReference type="EMBL" id="MDT0602637.1"/>
    </source>
</evidence>
<organism evidence="5 6">
    <name type="scientific">Thalassotalea castellviae</name>
    <dbReference type="NCBI Taxonomy" id="3075612"/>
    <lineage>
        <taxon>Bacteria</taxon>
        <taxon>Pseudomonadati</taxon>
        <taxon>Pseudomonadota</taxon>
        <taxon>Gammaproteobacteria</taxon>
        <taxon>Alteromonadales</taxon>
        <taxon>Colwelliaceae</taxon>
        <taxon>Thalassotalea</taxon>
    </lineage>
</organism>
<dbReference type="EMBL" id="JAVRIF010000001">
    <property type="protein sequence ID" value="MDT0602637.1"/>
    <property type="molecule type" value="Genomic_DNA"/>
</dbReference>
<dbReference type="GO" id="GO:0016746">
    <property type="term" value="F:acyltransferase activity"/>
    <property type="evidence" value="ECO:0007669"/>
    <property type="project" value="UniProtKB-KW"/>
</dbReference>
<evidence type="ECO:0000256" key="2">
    <source>
        <dbReference type="ARBA" id="ARBA00022679"/>
    </source>
</evidence>
<dbReference type="RefSeq" id="WP_311577223.1">
    <property type="nucleotide sequence ID" value="NZ_JAVRIF010000001.1"/>
</dbReference>
<evidence type="ECO:0000313" key="6">
    <source>
        <dbReference type="Proteomes" id="UP001266357"/>
    </source>
</evidence>
<gene>
    <name evidence="5" type="ORF">RM573_03430</name>
</gene>
<keyword evidence="2" id="KW-0808">Transferase</keyword>
<dbReference type="Pfam" id="PF01553">
    <property type="entry name" value="Acyltransferase"/>
    <property type="match status" value="1"/>
</dbReference>
<protein>
    <submittedName>
        <fullName evidence="5">1-acyl-sn-glycerol-3-phosphate acyltransferase</fullName>
    </submittedName>
</protein>
<dbReference type="SMART" id="SM00563">
    <property type="entry name" value="PlsC"/>
    <property type="match status" value="1"/>
</dbReference>
<dbReference type="Proteomes" id="UP001266357">
    <property type="component" value="Unassembled WGS sequence"/>
</dbReference>
<keyword evidence="3 5" id="KW-0012">Acyltransferase</keyword>
<dbReference type="InterPro" id="IPR002123">
    <property type="entry name" value="Plipid/glycerol_acylTrfase"/>
</dbReference>
<comment type="pathway">
    <text evidence="1">Lipid metabolism.</text>
</comment>
<dbReference type="SUPFAM" id="SSF69593">
    <property type="entry name" value="Glycerol-3-phosphate (1)-acyltransferase"/>
    <property type="match status" value="1"/>
</dbReference>
<accession>A0ABU2ZXH3</accession>
<dbReference type="PANTHER" id="PTHR10434:SF9">
    <property type="entry name" value="PHOSPHOLIPID_GLYCEROL ACYLTRANSFERASE DOMAIN-CONTAINING PROTEIN"/>
    <property type="match status" value="1"/>
</dbReference>
<evidence type="ECO:0000256" key="3">
    <source>
        <dbReference type="ARBA" id="ARBA00023315"/>
    </source>
</evidence>
<keyword evidence="6" id="KW-1185">Reference proteome</keyword>
<comment type="caution">
    <text evidence="5">The sequence shown here is derived from an EMBL/GenBank/DDBJ whole genome shotgun (WGS) entry which is preliminary data.</text>
</comment>
<dbReference type="PANTHER" id="PTHR10434">
    <property type="entry name" value="1-ACYL-SN-GLYCEROL-3-PHOSPHATE ACYLTRANSFERASE"/>
    <property type="match status" value="1"/>
</dbReference>
<evidence type="ECO:0000259" key="4">
    <source>
        <dbReference type="SMART" id="SM00563"/>
    </source>
</evidence>
<feature type="domain" description="Phospholipid/glycerol acyltransferase" evidence="4">
    <location>
        <begin position="43"/>
        <end position="155"/>
    </location>
</feature>
<sequence>MTPKIPAGIPQTNYRLVRRLSAKLLTLFGWKIIGNFPAEKKFILAVAPHTSNWDFIVSVLVMLSLNLKVTFMGKKSIFVWPLRWFLEKIGGVPVDRKHPQGVVGQMVDVFNNSQSMILALSPEGTRSKTKQWKTGFIIIAKQANVPIIPISLDFRKKEVEIHRPYIVQDDIQQALMEIKRQFVDVCAKNPHLV</sequence>
<reference evidence="5 6" key="1">
    <citation type="submission" date="2023-09" db="EMBL/GenBank/DDBJ databases">
        <authorList>
            <person name="Rey-Velasco X."/>
        </authorList>
    </citation>
    <scope>NUCLEOTIDE SEQUENCE [LARGE SCALE GENOMIC DNA]</scope>
    <source>
        <strain evidence="5 6">W431</strain>
    </source>
</reference>
<evidence type="ECO:0000256" key="1">
    <source>
        <dbReference type="ARBA" id="ARBA00005189"/>
    </source>
</evidence>
<proteinExistence type="predicted"/>